<sequence length="221" mass="25145">MSKRAPTLKKIQENYKGFDSMDEFDPFRVTGKVENTQSMMKKKEPSRDSFEDYDNEVDFSVVIKPKVKDSSEVKLPLMEPPKLLPPPKTPTKAFETPASRKKAFEAVEVEDEPVPALGEAGVRKADSVDTPLSPLFDEDTSQPLEVFPKPYDKDGWEMVLRQPNKKKLTGNRFWKKIFVKLSENSVLQLFNKIDDKLPFQELPLQETIENILIGLLIGNSG</sequence>
<evidence type="ECO:0000313" key="2">
    <source>
        <dbReference type="EMBL" id="GIX90906.1"/>
    </source>
</evidence>
<dbReference type="EMBL" id="BPLR01021538">
    <property type="protein sequence ID" value="GIX90906.1"/>
    <property type="molecule type" value="Genomic_DNA"/>
</dbReference>
<dbReference type="Proteomes" id="UP001054945">
    <property type="component" value="Unassembled WGS sequence"/>
</dbReference>
<accession>A0AAV4P3X4</accession>
<name>A0AAV4P3X4_CAEEX</name>
<dbReference type="PROSITE" id="PS51070">
    <property type="entry name" value="SHD"/>
    <property type="match status" value="1"/>
</dbReference>
<dbReference type="InterPro" id="IPR012320">
    <property type="entry name" value="SHD_dom"/>
</dbReference>
<protein>
    <submittedName>
        <fullName evidence="2">Protein stoned-B</fullName>
    </submittedName>
</protein>
<proteinExistence type="predicted"/>
<dbReference type="GO" id="GO:0006897">
    <property type="term" value="P:endocytosis"/>
    <property type="evidence" value="ECO:0007669"/>
    <property type="project" value="InterPro"/>
</dbReference>
<keyword evidence="3" id="KW-1185">Reference proteome</keyword>
<organism evidence="2 3">
    <name type="scientific">Caerostris extrusa</name>
    <name type="common">Bark spider</name>
    <name type="synonym">Caerostris bankana</name>
    <dbReference type="NCBI Taxonomy" id="172846"/>
    <lineage>
        <taxon>Eukaryota</taxon>
        <taxon>Metazoa</taxon>
        <taxon>Ecdysozoa</taxon>
        <taxon>Arthropoda</taxon>
        <taxon>Chelicerata</taxon>
        <taxon>Arachnida</taxon>
        <taxon>Araneae</taxon>
        <taxon>Araneomorphae</taxon>
        <taxon>Entelegynae</taxon>
        <taxon>Araneoidea</taxon>
        <taxon>Araneidae</taxon>
        <taxon>Caerostris</taxon>
    </lineage>
</organism>
<feature type="domain" description="SHD" evidence="1">
    <location>
        <begin position="155"/>
        <end position="221"/>
    </location>
</feature>
<gene>
    <name evidence="2" type="primary">stnB</name>
    <name evidence="2" type="ORF">CEXT_379021</name>
</gene>
<evidence type="ECO:0000313" key="3">
    <source>
        <dbReference type="Proteomes" id="UP001054945"/>
    </source>
</evidence>
<dbReference type="AlphaFoldDB" id="A0AAV4P3X4"/>
<evidence type="ECO:0000259" key="1">
    <source>
        <dbReference type="PROSITE" id="PS51070"/>
    </source>
</evidence>
<reference evidence="2 3" key="1">
    <citation type="submission" date="2021-06" db="EMBL/GenBank/DDBJ databases">
        <title>Caerostris extrusa draft genome.</title>
        <authorList>
            <person name="Kono N."/>
            <person name="Arakawa K."/>
        </authorList>
    </citation>
    <scope>NUCLEOTIDE SEQUENCE [LARGE SCALE GENOMIC DNA]</scope>
</reference>
<comment type="caution">
    <text evidence="2">The sequence shown here is derived from an EMBL/GenBank/DDBJ whole genome shotgun (WGS) entry which is preliminary data.</text>
</comment>